<sequence>MSDAEQHRLAGNEHFKAGRFEQAIASYSVAIDAEPSASLFCNRAFANIKLCFSGEAIADADRALEIDPGFAKARYRKASAFLQLGKVKEALAEYRAVSQMVPDDADAKQKLKECEKVYREIQFAKAIASSDTEPMYVKFAKRDIAIPSSYDGPRIGPDNKITPDFVAAMSAYFRDQKLISQRDVVTILLQAIDVLKAQPNVTSIDVPEGEEITVCGDTHGQFYDTLNIFELNGVPSATNRYLFNGDFVDRGSYSVENVVTLLAYKVAYPEHVFLARGNHESIGLNRMYGFDGEVRDKYNDDVFLLFQDVFNCLPLAHMINREVFVTHGGLFSKDGVTIADIQKVDRFRDIPDDGLMTEMLWSDPQVMPGRAKSKRGVGVAFGADVTEDFLRTNGLKLVIRSHEVSDEGHQTFHNGKLITVFSAPNYCDQIGNKGAFIRLRGGDMTPKITTFSHVKHPGKRAMAYSRMMGGMGM</sequence>
<evidence type="ECO:0000259" key="11">
    <source>
        <dbReference type="SMART" id="SM00156"/>
    </source>
</evidence>
<evidence type="ECO:0000256" key="2">
    <source>
        <dbReference type="ARBA" id="ARBA00008786"/>
    </source>
</evidence>
<keyword evidence="7 10" id="KW-0802">TPR repeat</keyword>
<name>A0A7S1M9H9_NEODS</name>
<keyword evidence="5" id="KW-0677">Repeat</keyword>
<accession>A0A7S1M9H9</accession>
<feature type="repeat" description="TPR" evidence="10">
    <location>
        <begin position="71"/>
        <end position="104"/>
    </location>
</feature>
<dbReference type="GO" id="GO:0004722">
    <property type="term" value="F:protein serine/threonine phosphatase activity"/>
    <property type="evidence" value="ECO:0007669"/>
    <property type="project" value="UniProtKB-EC"/>
</dbReference>
<dbReference type="GO" id="GO:0046872">
    <property type="term" value="F:metal ion binding"/>
    <property type="evidence" value="ECO:0007669"/>
    <property type="project" value="UniProtKB-KW"/>
</dbReference>
<evidence type="ECO:0000256" key="5">
    <source>
        <dbReference type="ARBA" id="ARBA00022737"/>
    </source>
</evidence>
<dbReference type="CDD" id="cd07417">
    <property type="entry name" value="MPP_PP5_C"/>
    <property type="match status" value="1"/>
</dbReference>
<evidence type="ECO:0000256" key="1">
    <source>
        <dbReference type="ARBA" id="ARBA00001936"/>
    </source>
</evidence>
<dbReference type="PIRSF" id="PIRSF033096">
    <property type="entry name" value="PPPtase_5"/>
    <property type="match status" value="1"/>
</dbReference>
<evidence type="ECO:0000256" key="9">
    <source>
        <dbReference type="PIRSR" id="PIRSR033096-1"/>
    </source>
</evidence>
<dbReference type="InterPro" id="IPR041753">
    <property type="entry name" value="PP5_C"/>
</dbReference>
<dbReference type="InterPro" id="IPR006186">
    <property type="entry name" value="Ser/Thr-sp_prot-phosphatase"/>
</dbReference>
<feature type="domain" description="Serine/threonine specific protein phosphatases" evidence="11">
    <location>
        <begin position="179"/>
        <end position="455"/>
    </location>
</feature>
<dbReference type="PANTHER" id="PTHR45668:SF5">
    <property type="entry name" value="SERINE_THREONINE-PROTEIN PHOSPHATASE 5"/>
    <property type="match status" value="1"/>
</dbReference>
<evidence type="ECO:0000256" key="7">
    <source>
        <dbReference type="ARBA" id="ARBA00022803"/>
    </source>
</evidence>
<dbReference type="AlphaFoldDB" id="A0A7S1M9H9"/>
<evidence type="ECO:0000313" key="12">
    <source>
        <dbReference type="EMBL" id="CAD9125573.1"/>
    </source>
</evidence>
<dbReference type="SMART" id="SM00028">
    <property type="entry name" value="TPR"/>
    <property type="match status" value="3"/>
</dbReference>
<evidence type="ECO:0000256" key="3">
    <source>
        <dbReference type="ARBA" id="ARBA00013081"/>
    </source>
</evidence>
<dbReference type="InterPro" id="IPR019734">
    <property type="entry name" value="TPR_rpt"/>
</dbReference>
<dbReference type="Pfam" id="PF14559">
    <property type="entry name" value="TPR_19"/>
    <property type="match status" value="1"/>
</dbReference>
<proteinExistence type="inferred from homology"/>
<dbReference type="SUPFAM" id="SSF56300">
    <property type="entry name" value="Metallo-dependent phosphatases"/>
    <property type="match status" value="1"/>
</dbReference>
<evidence type="ECO:0000256" key="4">
    <source>
        <dbReference type="ARBA" id="ARBA00022723"/>
    </source>
</evidence>
<keyword evidence="4" id="KW-0479">Metal-binding</keyword>
<keyword evidence="6" id="KW-0378">Hydrolase</keyword>
<dbReference type="InterPro" id="IPR051134">
    <property type="entry name" value="PPP_phosphatase"/>
</dbReference>
<dbReference type="InterPro" id="IPR029052">
    <property type="entry name" value="Metallo-depent_PP-like"/>
</dbReference>
<gene>
    <name evidence="12" type="ORF">NDES1114_LOCUS19668</name>
</gene>
<dbReference type="InterPro" id="IPR013235">
    <property type="entry name" value="PPP_dom"/>
</dbReference>
<organism evidence="12">
    <name type="scientific">Neobodo designis</name>
    <name type="common">Flagellated protozoan</name>
    <name type="synonym">Bodo designis</name>
    <dbReference type="NCBI Taxonomy" id="312471"/>
    <lineage>
        <taxon>Eukaryota</taxon>
        <taxon>Discoba</taxon>
        <taxon>Euglenozoa</taxon>
        <taxon>Kinetoplastea</taxon>
        <taxon>Metakinetoplastina</taxon>
        <taxon>Neobodonida</taxon>
        <taxon>Neobodo</taxon>
    </lineage>
</organism>
<dbReference type="Pfam" id="PF00149">
    <property type="entry name" value="Metallophos"/>
    <property type="match status" value="1"/>
</dbReference>
<dbReference type="Pfam" id="PF08321">
    <property type="entry name" value="PPP5"/>
    <property type="match status" value="1"/>
</dbReference>
<protein>
    <recommendedName>
        <fullName evidence="3">protein-serine/threonine phosphatase</fullName>
        <ecNumber evidence="3">3.1.3.16</ecNumber>
    </recommendedName>
</protein>
<dbReference type="SMART" id="SM00156">
    <property type="entry name" value="PP2Ac"/>
    <property type="match status" value="1"/>
</dbReference>
<dbReference type="InterPro" id="IPR011990">
    <property type="entry name" value="TPR-like_helical_dom_sf"/>
</dbReference>
<evidence type="ECO:0000256" key="10">
    <source>
        <dbReference type="PROSITE-ProRule" id="PRU00339"/>
    </source>
</evidence>
<dbReference type="PROSITE" id="PS50005">
    <property type="entry name" value="TPR"/>
    <property type="match status" value="2"/>
</dbReference>
<dbReference type="SUPFAM" id="SSF48452">
    <property type="entry name" value="TPR-like"/>
    <property type="match status" value="1"/>
</dbReference>
<comment type="cofactor">
    <cofactor evidence="1">
        <name>Mn(2+)</name>
        <dbReference type="ChEBI" id="CHEBI:29035"/>
    </cofactor>
</comment>
<dbReference type="EMBL" id="HBGF01029633">
    <property type="protein sequence ID" value="CAD9125573.1"/>
    <property type="molecule type" value="Transcribed_RNA"/>
</dbReference>
<feature type="active site" description="Proton donor/acceptor" evidence="9">
    <location>
        <position position="279"/>
    </location>
</feature>
<feature type="repeat" description="TPR" evidence="10">
    <location>
        <begin position="4"/>
        <end position="37"/>
    </location>
</feature>
<evidence type="ECO:0000256" key="6">
    <source>
        <dbReference type="ARBA" id="ARBA00022801"/>
    </source>
</evidence>
<reference evidence="12" key="1">
    <citation type="submission" date="2021-01" db="EMBL/GenBank/DDBJ databases">
        <authorList>
            <person name="Corre E."/>
            <person name="Pelletier E."/>
            <person name="Niang G."/>
            <person name="Scheremetjew M."/>
            <person name="Finn R."/>
            <person name="Kale V."/>
            <person name="Holt S."/>
            <person name="Cochrane G."/>
            <person name="Meng A."/>
            <person name="Brown T."/>
            <person name="Cohen L."/>
        </authorList>
    </citation>
    <scope>NUCLEOTIDE SEQUENCE</scope>
    <source>
        <strain evidence="12">CCAP 1951/1</strain>
    </source>
</reference>
<comment type="similarity">
    <text evidence="2">Belongs to the PPP phosphatase family. PP-5 (PP-T) subfamily.</text>
</comment>
<keyword evidence="8" id="KW-0464">Manganese</keyword>
<dbReference type="EC" id="3.1.3.16" evidence="3"/>
<dbReference type="Gene3D" id="1.25.40.10">
    <property type="entry name" value="Tetratricopeptide repeat domain"/>
    <property type="match status" value="1"/>
</dbReference>
<dbReference type="InterPro" id="IPR004843">
    <property type="entry name" value="Calcineurin-like_PHP"/>
</dbReference>
<dbReference type="Gene3D" id="3.60.21.10">
    <property type="match status" value="1"/>
</dbReference>
<dbReference type="PRINTS" id="PR00114">
    <property type="entry name" value="STPHPHTASE"/>
</dbReference>
<dbReference type="PANTHER" id="PTHR45668">
    <property type="entry name" value="SERINE/THREONINE-PROTEIN PHOSPHATASE 5-RELATED"/>
    <property type="match status" value="1"/>
</dbReference>
<evidence type="ECO:0000256" key="8">
    <source>
        <dbReference type="ARBA" id="ARBA00023211"/>
    </source>
</evidence>